<dbReference type="PROSITE" id="PS51048">
    <property type="entry name" value="SGS"/>
    <property type="match status" value="1"/>
</dbReference>
<gene>
    <name evidence="3" type="ORF">I3842_09G121000</name>
</gene>
<dbReference type="FunFam" id="2.60.40.790:FF:000040">
    <property type="entry name" value="Calcyclin binding protein"/>
    <property type="match status" value="1"/>
</dbReference>
<comment type="caution">
    <text evidence="3">The sequence shown here is derived from an EMBL/GenBank/DDBJ whole genome shotgun (WGS) entry which is preliminary data.</text>
</comment>
<evidence type="ECO:0000313" key="3">
    <source>
        <dbReference type="EMBL" id="KAG6695916.1"/>
    </source>
</evidence>
<dbReference type="CDD" id="cd06468">
    <property type="entry name" value="p23_CacyBP"/>
    <property type="match status" value="1"/>
</dbReference>
<accession>A0A922J5Y4</accession>
<evidence type="ECO:0008006" key="5">
    <source>
        <dbReference type="Google" id="ProtNLM"/>
    </source>
</evidence>
<feature type="domain" description="CS" evidence="2">
    <location>
        <begin position="77"/>
        <end position="167"/>
    </location>
</feature>
<proteinExistence type="predicted"/>
<dbReference type="InterPro" id="IPR037893">
    <property type="entry name" value="CS_CacyBP"/>
</dbReference>
<dbReference type="PANTHER" id="PTHR47686:SF1">
    <property type="entry name" value="CALCYCLIN-BINDING PROTEIN"/>
    <property type="match status" value="1"/>
</dbReference>
<protein>
    <recommendedName>
        <fullName evidence="5">Calcyclin-binding protein</fullName>
    </recommendedName>
</protein>
<dbReference type="GO" id="GO:0031625">
    <property type="term" value="F:ubiquitin protein ligase binding"/>
    <property type="evidence" value="ECO:0007669"/>
    <property type="project" value="InterPro"/>
</dbReference>
<dbReference type="PROSITE" id="PS51203">
    <property type="entry name" value="CS"/>
    <property type="match status" value="1"/>
</dbReference>
<dbReference type="GO" id="GO:0044548">
    <property type="term" value="F:S100 protein binding"/>
    <property type="evidence" value="ECO:0007669"/>
    <property type="project" value="InterPro"/>
</dbReference>
<dbReference type="InterPro" id="IPR007699">
    <property type="entry name" value="SGS_dom"/>
</dbReference>
<dbReference type="GO" id="GO:0015631">
    <property type="term" value="F:tubulin binding"/>
    <property type="evidence" value="ECO:0007669"/>
    <property type="project" value="InterPro"/>
</dbReference>
<dbReference type="InterPro" id="IPR007052">
    <property type="entry name" value="CS_dom"/>
</dbReference>
<dbReference type="Proteomes" id="UP000811246">
    <property type="component" value="Chromosome 9"/>
</dbReference>
<sequence length="226" mass="25653">MADEIALDLEELHHLQTIAKRPRIVSLISSEICNLQKISYHYRRIAVKRGCLGTPSQIPTPISSASKVSKDPALKYITLGSFSWDQDNDKVKIYISLEGVEQEKIETEFKPVSVDVKFHDVQGKNYRCAIAKLNKEIVPDKCKVVVKPKRVIITLFKASKGNWLDLQFKEDKLKPSVDKDRDPMAGIMDLMKNMYEEGDDEMKRTIAKAWTDARSGKTADPLKGYP</sequence>
<reference evidence="3" key="1">
    <citation type="submission" date="2021-01" db="EMBL/GenBank/DDBJ databases">
        <authorList>
            <person name="Lovell J.T."/>
            <person name="Bentley N."/>
            <person name="Bhattarai G."/>
            <person name="Jenkins J.W."/>
            <person name="Sreedasyam A."/>
            <person name="Alarcon Y."/>
            <person name="Bock C."/>
            <person name="Boston L."/>
            <person name="Carlson J."/>
            <person name="Cervantes K."/>
            <person name="Clermont K."/>
            <person name="Krom N."/>
            <person name="Kubenka K."/>
            <person name="Mamidi S."/>
            <person name="Mattison C."/>
            <person name="Monteros M."/>
            <person name="Pisani C."/>
            <person name="Plott C."/>
            <person name="Rajasekar S."/>
            <person name="Rhein H.S."/>
            <person name="Rohla C."/>
            <person name="Song M."/>
            <person name="Hilaire R.S."/>
            <person name="Shu S."/>
            <person name="Wells L."/>
            <person name="Wang X."/>
            <person name="Webber J."/>
            <person name="Heerema R.J."/>
            <person name="Klein P."/>
            <person name="Conner P."/>
            <person name="Grauke L."/>
            <person name="Grimwood J."/>
            <person name="Schmutz J."/>
            <person name="Randall J.J."/>
        </authorList>
    </citation>
    <scope>NUCLEOTIDE SEQUENCE</scope>
    <source>
        <tissue evidence="3">Leaf</tissue>
    </source>
</reference>
<evidence type="ECO:0000313" key="4">
    <source>
        <dbReference type="Proteomes" id="UP000811246"/>
    </source>
</evidence>
<organism evidence="3 4">
    <name type="scientific">Carya illinoinensis</name>
    <name type="common">Pecan</name>
    <dbReference type="NCBI Taxonomy" id="32201"/>
    <lineage>
        <taxon>Eukaryota</taxon>
        <taxon>Viridiplantae</taxon>
        <taxon>Streptophyta</taxon>
        <taxon>Embryophyta</taxon>
        <taxon>Tracheophyta</taxon>
        <taxon>Spermatophyta</taxon>
        <taxon>Magnoliopsida</taxon>
        <taxon>eudicotyledons</taxon>
        <taxon>Gunneridae</taxon>
        <taxon>Pentapetalae</taxon>
        <taxon>rosids</taxon>
        <taxon>fabids</taxon>
        <taxon>Fagales</taxon>
        <taxon>Juglandaceae</taxon>
        <taxon>Carya</taxon>
    </lineage>
</organism>
<dbReference type="GO" id="GO:0006950">
    <property type="term" value="P:response to stress"/>
    <property type="evidence" value="ECO:0007669"/>
    <property type="project" value="UniProtKB-ARBA"/>
</dbReference>
<name>A0A922J5Y4_CARIL</name>
<dbReference type="EMBL" id="CM031833">
    <property type="protein sequence ID" value="KAG6695916.1"/>
    <property type="molecule type" value="Genomic_DNA"/>
</dbReference>
<dbReference type="AlphaFoldDB" id="A0A922J5Y4"/>
<feature type="domain" description="SGS" evidence="1">
    <location>
        <begin position="152"/>
        <end position="226"/>
    </location>
</feature>
<evidence type="ECO:0000259" key="2">
    <source>
        <dbReference type="PROSITE" id="PS51203"/>
    </source>
</evidence>
<dbReference type="PANTHER" id="PTHR47686">
    <property type="entry name" value="SGS DOMAIN-CONTAINING PROTEIN"/>
    <property type="match status" value="1"/>
</dbReference>
<evidence type="ECO:0000259" key="1">
    <source>
        <dbReference type="PROSITE" id="PS51048"/>
    </source>
</evidence>
<dbReference type="Pfam" id="PF04969">
    <property type="entry name" value="CS"/>
    <property type="match status" value="1"/>
</dbReference>